<reference evidence="2 3" key="1">
    <citation type="journal article" date="2018" name="Front. Plant Sci.">
        <title>Red Clover (Trifolium pratense) and Zigzag Clover (T. medium) - A Picture of Genomic Similarities and Differences.</title>
        <authorList>
            <person name="Dluhosova J."/>
            <person name="Istvanek J."/>
            <person name="Nedelnik J."/>
            <person name="Repkova J."/>
        </authorList>
    </citation>
    <scope>NUCLEOTIDE SEQUENCE [LARGE SCALE GENOMIC DNA]</scope>
    <source>
        <strain evidence="3">cv. 10/8</strain>
        <tissue evidence="2">Leaf</tissue>
    </source>
</reference>
<feature type="compositionally biased region" description="Basic residues" evidence="1">
    <location>
        <begin position="64"/>
        <end position="74"/>
    </location>
</feature>
<accession>A0A392TDT6</accession>
<feature type="compositionally biased region" description="Low complexity" evidence="1">
    <location>
        <begin position="27"/>
        <end position="36"/>
    </location>
</feature>
<feature type="non-terminal residue" evidence="2">
    <location>
        <position position="1"/>
    </location>
</feature>
<dbReference type="AlphaFoldDB" id="A0A392TDT6"/>
<comment type="caution">
    <text evidence="2">The sequence shown here is derived from an EMBL/GenBank/DDBJ whole genome shotgun (WGS) entry which is preliminary data.</text>
</comment>
<dbReference type="EMBL" id="LXQA010560986">
    <property type="protein sequence ID" value="MCI59301.1"/>
    <property type="molecule type" value="Genomic_DNA"/>
</dbReference>
<evidence type="ECO:0000256" key="1">
    <source>
        <dbReference type="SAM" id="MobiDB-lite"/>
    </source>
</evidence>
<evidence type="ECO:0000313" key="2">
    <source>
        <dbReference type="EMBL" id="MCI59301.1"/>
    </source>
</evidence>
<protein>
    <recommendedName>
        <fullName evidence="4">Envelope-like protein</fullName>
    </recommendedName>
</protein>
<sequence>SIDEPQPKTVQEGIGRRLRSKTPKPTPTAVVPPAVTKKAKDTSLKPVKYGPNRKWSKPTSPPEKKKKKQLKRKSAPPSDSDYDAEKDAP</sequence>
<dbReference type="Proteomes" id="UP000265520">
    <property type="component" value="Unassembled WGS sequence"/>
</dbReference>
<evidence type="ECO:0008006" key="4">
    <source>
        <dbReference type="Google" id="ProtNLM"/>
    </source>
</evidence>
<keyword evidence="3" id="KW-1185">Reference proteome</keyword>
<proteinExistence type="predicted"/>
<feature type="region of interest" description="Disordered" evidence="1">
    <location>
        <begin position="1"/>
        <end position="89"/>
    </location>
</feature>
<feature type="non-terminal residue" evidence="2">
    <location>
        <position position="89"/>
    </location>
</feature>
<evidence type="ECO:0000313" key="3">
    <source>
        <dbReference type="Proteomes" id="UP000265520"/>
    </source>
</evidence>
<name>A0A392TDT6_9FABA</name>
<organism evidence="2 3">
    <name type="scientific">Trifolium medium</name>
    <dbReference type="NCBI Taxonomy" id="97028"/>
    <lineage>
        <taxon>Eukaryota</taxon>
        <taxon>Viridiplantae</taxon>
        <taxon>Streptophyta</taxon>
        <taxon>Embryophyta</taxon>
        <taxon>Tracheophyta</taxon>
        <taxon>Spermatophyta</taxon>
        <taxon>Magnoliopsida</taxon>
        <taxon>eudicotyledons</taxon>
        <taxon>Gunneridae</taxon>
        <taxon>Pentapetalae</taxon>
        <taxon>rosids</taxon>
        <taxon>fabids</taxon>
        <taxon>Fabales</taxon>
        <taxon>Fabaceae</taxon>
        <taxon>Papilionoideae</taxon>
        <taxon>50 kb inversion clade</taxon>
        <taxon>NPAAA clade</taxon>
        <taxon>Hologalegina</taxon>
        <taxon>IRL clade</taxon>
        <taxon>Trifolieae</taxon>
        <taxon>Trifolium</taxon>
    </lineage>
</organism>